<dbReference type="EMBL" id="JAPFFF010000017">
    <property type="protein sequence ID" value="KAK8863544.1"/>
    <property type="molecule type" value="Genomic_DNA"/>
</dbReference>
<name>A0ABR2IJZ0_9EUKA</name>
<proteinExistence type="predicted"/>
<evidence type="ECO:0000256" key="1">
    <source>
        <dbReference type="SAM" id="Phobius"/>
    </source>
</evidence>
<organism evidence="2 3">
    <name type="scientific">Tritrichomonas musculus</name>
    <dbReference type="NCBI Taxonomy" id="1915356"/>
    <lineage>
        <taxon>Eukaryota</taxon>
        <taxon>Metamonada</taxon>
        <taxon>Parabasalia</taxon>
        <taxon>Tritrichomonadida</taxon>
        <taxon>Tritrichomonadidae</taxon>
        <taxon>Tritrichomonas</taxon>
    </lineage>
</organism>
<feature type="transmembrane region" description="Helical" evidence="1">
    <location>
        <begin position="271"/>
        <end position="292"/>
    </location>
</feature>
<feature type="transmembrane region" description="Helical" evidence="1">
    <location>
        <begin position="62"/>
        <end position="86"/>
    </location>
</feature>
<dbReference type="Proteomes" id="UP001470230">
    <property type="component" value="Unassembled WGS sequence"/>
</dbReference>
<sequence>MYYKENDIEQVNTNLTCLFVCPAFKCEIWENLGLGVLFLLTAMLCCYYLFDNWRKTKKKWKIFDQTILFWITLIIFLLFRGILSIAPINYNYQKVKLIFLGCHHILLFVPMCLVILILFDLLFTYQNPGTNAINFFRSLFVLFLATFVALGVALSLIDLNDDNDDPEMSLSLWVACTDLILMIFFVIPAISLLKAVTYPMVQPEDKNCVNFCRFGIALNFLIFFLRMLFNFLHYIDVNPIQNWLVKGNVRNAVKVSDTIYVPSTNIRIYNFFYYLLFDFTPVVLSMIAVNLFKKHDLMFNENPYYTKQSD</sequence>
<gene>
    <name evidence="2" type="ORF">M9Y10_011230</name>
</gene>
<feature type="transmembrane region" description="Helical" evidence="1">
    <location>
        <begin position="32"/>
        <end position="50"/>
    </location>
</feature>
<feature type="transmembrane region" description="Helical" evidence="1">
    <location>
        <begin position="98"/>
        <end position="123"/>
    </location>
</feature>
<feature type="transmembrane region" description="Helical" evidence="1">
    <location>
        <begin position="172"/>
        <end position="193"/>
    </location>
</feature>
<keyword evidence="1" id="KW-0812">Transmembrane</keyword>
<accession>A0ABR2IJZ0</accession>
<keyword evidence="3" id="KW-1185">Reference proteome</keyword>
<feature type="transmembrane region" description="Helical" evidence="1">
    <location>
        <begin position="135"/>
        <end position="157"/>
    </location>
</feature>
<reference evidence="2 3" key="1">
    <citation type="submission" date="2024-04" db="EMBL/GenBank/DDBJ databases">
        <title>Tritrichomonas musculus Genome.</title>
        <authorList>
            <person name="Alves-Ferreira E."/>
            <person name="Grigg M."/>
            <person name="Lorenzi H."/>
            <person name="Galac M."/>
        </authorList>
    </citation>
    <scope>NUCLEOTIDE SEQUENCE [LARGE SCALE GENOMIC DNA]</scope>
    <source>
        <strain evidence="2 3">EAF2021</strain>
    </source>
</reference>
<evidence type="ECO:0000313" key="3">
    <source>
        <dbReference type="Proteomes" id="UP001470230"/>
    </source>
</evidence>
<protein>
    <submittedName>
        <fullName evidence="2">Uncharacterized protein</fullName>
    </submittedName>
</protein>
<feature type="transmembrane region" description="Helical" evidence="1">
    <location>
        <begin position="214"/>
        <end position="235"/>
    </location>
</feature>
<keyword evidence="1" id="KW-0472">Membrane</keyword>
<comment type="caution">
    <text evidence="2">The sequence shown here is derived from an EMBL/GenBank/DDBJ whole genome shotgun (WGS) entry which is preliminary data.</text>
</comment>
<evidence type="ECO:0000313" key="2">
    <source>
        <dbReference type="EMBL" id="KAK8863544.1"/>
    </source>
</evidence>
<keyword evidence="1" id="KW-1133">Transmembrane helix</keyword>